<feature type="domain" description="HTH cro/C1-type" evidence="4">
    <location>
        <begin position="109"/>
        <end position="162"/>
    </location>
</feature>
<accession>A0ABT1D435</accession>
<evidence type="ECO:0000256" key="2">
    <source>
        <dbReference type="ARBA" id="ARBA00023125"/>
    </source>
</evidence>
<keyword evidence="2" id="KW-0238">DNA-binding</keyword>
<protein>
    <submittedName>
        <fullName evidence="5">Type II toxin-antitoxin system MqsA family antitoxin</fullName>
    </submittedName>
</protein>
<dbReference type="RefSeq" id="WP_252953309.1">
    <property type="nucleotide sequence ID" value="NZ_JAFIRR010000065.1"/>
</dbReference>
<evidence type="ECO:0000256" key="3">
    <source>
        <dbReference type="ARBA" id="ARBA00023163"/>
    </source>
</evidence>
<dbReference type="SMART" id="SM00530">
    <property type="entry name" value="HTH_XRE"/>
    <property type="match status" value="1"/>
</dbReference>
<sequence>MSANLSLWEKFARLGPVRDIDRVPSGSPARYRLEAAVPLTRTISAVHALARRHMRMAEAKRAIECLMHGAPAVIVEVPMVEDSAALEAELRDCQLAVTPLPAAPEEPDIRAIRDAMQVTQEEFAQRFGLDVAALRNWEQGRTRPDTAARTLLRVIARDPAAVERALTAG</sequence>
<dbReference type="InterPro" id="IPR032758">
    <property type="entry name" value="MqsA/HigA-2"/>
</dbReference>
<dbReference type="InterPro" id="IPR052359">
    <property type="entry name" value="HTH-type_reg/antitoxin"/>
</dbReference>
<keyword evidence="3" id="KW-0804">Transcription</keyword>
<dbReference type="Proteomes" id="UP001523392">
    <property type="component" value="Unassembled WGS sequence"/>
</dbReference>
<keyword evidence="1" id="KW-0805">Transcription regulation</keyword>
<name>A0ABT1D435_9PROT</name>
<dbReference type="SUPFAM" id="SSF47413">
    <property type="entry name" value="lambda repressor-like DNA-binding domains"/>
    <property type="match status" value="1"/>
</dbReference>
<dbReference type="Pfam" id="PF15731">
    <property type="entry name" value="MqsA_antitoxin"/>
    <property type="match status" value="1"/>
</dbReference>
<dbReference type="Gene3D" id="1.10.260.40">
    <property type="entry name" value="lambda repressor-like DNA-binding domains"/>
    <property type="match status" value="1"/>
</dbReference>
<organism evidence="5 6">
    <name type="scientific">Siccirubricoccus soli</name>
    <dbReference type="NCBI Taxonomy" id="2899147"/>
    <lineage>
        <taxon>Bacteria</taxon>
        <taxon>Pseudomonadati</taxon>
        <taxon>Pseudomonadota</taxon>
        <taxon>Alphaproteobacteria</taxon>
        <taxon>Acetobacterales</taxon>
        <taxon>Roseomonadaceae</taxon>
        <taxon>Siccirubricoccus</taxon>
    </lineage>
</organism>
<gene>
    <name evidence="5" type="ORF">JYK14_10990</name>
</gene>
<dbReference type="InterPro" id="IPR010982">
    <property type="entry name" value="Lambda_DNA-bd_dom_sf"/>
</dbReference>
<evidence type="ECO:0000313" key="5">
    <source>
        <dbReference type="EMBL" id="MCO6416682.1"/>
    </source>
</evidence>
<evidence type="ECO:0000313" key="6">
    <source>
        <dbReference type="Proteomes" id="UP001523392"/>
    </source>
</evidence>
<proteinExistence type="predicted"/>
<dbReference type="EMBL" id="JAFIRR010000065">
    <property type="protein sequence ID" value="MCO6416682.1"/>
    <property type="molecule type" value="Genomic_DNA"/>
</dbReference>
<dbReference type="InterPro" id="IPR001387">
    <property type="entry name" value="Cro/C1-type_HTH"/>
</dbReference>
<reference evidence="5 6" key="1">
    <citation type="submission" date="2021-12" db="EMBL/GenBank/DDBJ databases">
        <title>Siccirubricoccus leaddurans sp. nov., a high concentration Zn2+ tolerance bacterium.</title>
        <authorList>
            <person name="Cao Y."/>
        </authorList>
    </citation>
    <scope>NUCLEOTIDE SEQUENCE [LARGE SCALE GENOMIC DNA]</scope>
    <source>
        <strain evidence="5 6">KC 17139</strain>
    </source>
</reference>
<keyword evidence="6" id="KW-1185">Reference proteome</keyword>
<dbReference type="PANTHER" id="PTHR36511">
    <property type="entry name" value="MERR FAMILY BACTERIAL REGULATORY PROTEIN"/>
    <property type="match status" value="1"/>
</dbReference>
<dbReference type="PANTHER" id="PTHR36511:SF4">
    <property type="entry name" value="ANTITOXIN MQSA"/>
    <property type="match status" value="1"/>
</dbReference>
<dbReference type="PROSITE" id="PS50943">
    <property type="entry name" value="HTH_CROC1"/>
    <property type="match status" value="1"/>
</dbReference>
<comment type="caution">
    <text evidence="5">The sequence shown here is derived from an EMBL/GenBank/DDBJ whole genome shotgun (WGS) entry which is preliminary data.</text>
</comment>
<evidence type="ECO:0000259" key="4">
    <source>
        <dbReference type="PROSITE" id="PS50943"/>
    </source>
</evidence>
<dbReference type="CDD" id="cd00093">
    <property type="entry name" value="HTH_XRE"/>
    <property type="match status" value="1"/>
</dbReference>
<evidence type="ECO:0000256" key="1">
    <source>
        <dbReference type="ARBA" id="ARBA00023015"/>
    </source>
</evidence>